<protein>
    <recommendedName>
        <fullName evidence="4">EF-hand domain-containing protein</fullName>
    </recommendedName>
</protein>
<dbReference type="HOGENOM" id="CLU_054082_0_0_1"/>
<keyword evidence="3" id="KW-1185">Reference proteome</keyword>
<dbReference type="Proteomes" id="UP000053989">
    <property type="component" value="Unassembled WGS sequence"/>
</dbReference>
<gene>
    <name evidence="2" type="ORF">SCLCIDRAFT_34191</name>
</gene>
<dbReference type="AlphaFoldDB" id="A0A0C3D2B0"/>
<evidence type="ECO:0000313" key="2">
    <source>
        <dbReference type="EMBL" id="KIM50534.1"/>
    </source>
</evidence>
<evidence type="ECO:0008006" key="4">
    <source>
        <dbReference type="Google" id="ProtNLM"/>
    </source>
</evidence>
<sequence length="401" mass="43737">MLASSNVNRLQQEKANLHPGRIILETQTKQHTPAQKKADDLHAQEVIDAQAAAIQQAHAQVSKMEAAMEVMQATQDAAKVKPVRPRQVPRSTNIPVQPHVEDTYQQTGPPVVMEARQAIQVAAKVKSVRPRRAPISLQGRSGNIAIQPWVEGVADGMEVDSHQVTGPAVADYTSNKPQSWRTASHTLRRQGAVADLDLLASVASTARGPNEISQQPITLDGPINSDRHVHCWAKNVPVELMPQSNKIHPASTSIPASTSVPSLTSEATTAVSSNTSLAYQGKMPALTHYMDEEGQVVGHNNVESNNEFHQPIYKEVQAGSKCKHSDCDGDNYVTSSEVEELDDEYFDVEDHNSNFHMWPAKESHVMTTNNGVDKLKEAKVDRDADQESGQRSTTVGQVNGV</sequence>
<proteinExistence type="predicted"/>
<feature type="compositionally biased region" description="Polar residues" evidence="1">
    <location>
        <begin position="387"/>
        <end position="401"/>
    </location>
</feature>
<dbReference type="InParanoid" id="A0A0C3D2B0"/>
<dbReference type="EMBL" id="KN822391">
    <property type="protein sequence ID" value="KIM50534.1"/>
    <property type="molecule type" value="Genomic_DNA"/>
</dbReference>
<organism evidence="2 3">
    <name type="scientific">Scleroderma citrinum Foug A</name>
    <dbReference type="NCBI Taxonomy" id="1036808"/>
    <lineage>
        <taxon>Eukaryota</taxon>
        <taxon>Fungi</taxon>
        <taxon>Dikarya</taxon>
        <taxon>Basidiomycota</taxon>
        <taxon>Agaricomycotina</taxon>
        <taxon>Agaricomycetes</taxon>
        <taxon>Agaricomycetidae</taxon>
        <taxon>Boletales</taxon>
        <taxon>Sclerodermatineae</taxon>
        <taxon>Sclerodermataceae</taxon>
        <taxon>Scleroderma</taxon>
    </lineage>
</organism>
<evidence type="ECO:0000256" key="1">
    <source>
        <dbReference type="SAM" id="MobiDB-lite"/>
    </source>
</evidence>
<accession>A0A0C3D2B0</accession>
<feature type="region of interest" description="Disordered" evidence="1">
    <location>
        <begin position="379"/>
        <end position="401"/>
    </location>
</feature>
<evidence type="ECO:0000313" key="3">
    <source>
        <dbReference type="Proteomes" id="UP000053989"/>
    </source>
</evidence>
<dbReference type="OrthoDB" id="10445464at2759"/>
<name>A0A0C3D2B0_9AGAM</name>
<reference evidence="2 3" key="1">
    <citation type="submission" date="2014-04" db="EMBL/GenBank/DDBJ databases">
        <authorList>
            <consortium name="DOE Joint Genome Institute"/>
            <person name="Kuo A."/>
            <person name="Kohler A."/>
            <person name="Nagy L.G."/>
            <person name="Floudas D."/>
            <person name="Copeland A."/>
            <person name="Barry K.W."/>
            <person name="Cichocki N."/>
            <person name="Veneault-Fourrey C."/>
            <person name="LaButti K."/>
            <person name="Lindquist E.A."/>
            <person name="Lipzen A."/>
            <person name="Lundell T."/>
            <person name="Morin E."/>
            <person name="Murat C."/>
            <person name="Sun H."/>
            <person name="Tunlid A."/>
            <person name="Henrissat B."/>
            <person name="Grigoriev I.V."/>
            <person name="Hibbett D.S."/>
            <person name="Martin F."/>
            <person name="Nordberg H.P."/>
            <person name="Cantor M.N."/>
            <person name="Hua S.X."/>
        </authorList>
    </citation>
    <scope>NUCLEOTIDE SEQUENCE [LARGE SCALE GENOMIC DNA]</scope>
    <source>
        <strain evidence="2 3">Foug A</strain>
    </source>
</reference>
<reference evidence="3" key="2">
    <citation type="submission" date="2015-01" db="EMBL/GenBank/DDBJ databases">
        <title>Evolutionary Origins and Diversification of the Mycorrhizal Mutualists.</title>
        <authorList>
            <consortium name="DOE Joint Genome Institute"/>
            <consortium name="Mycorrhizal Genomics Consortium"/>
            <person name="Kohler A."/>
            <person name="Kuo A."/>
            <person name="Nagy L.G."/>
            <person name="Floudas D."/>
            <person name="Copeland A."/>
            <person name="Barry K.W."/>
            <person name="Cichocki N."/>
            <person name="Veneault-Fourrey C."/>
            <person name="LaButti K."/>
            <person name="Lindquist E.A."/>
            <person name="Lipzen A."/>
            <person name="Lundell T."/>
            <person name="Morin E."/>
            <person name="Murat C."/>
            <person name="Riley R."/>
            <person name="Ohm R."/>
            <person name="Sun H."/>
            <person name="Tunlid A."/>
            <person name="Henrissat B."/>
            <person name="Grigoriev I.V."/>
            <person name="Hibbett D.S."/>
            <person name="Martin F."/>
        </authorList>
    </citation>
    <scope>NUCLEOTIDE SEQUENCE [LARGE SCALE GENOMIC DNA]</scope>
    <source>
        <strain evidence="3">Foug A</strain>
    </source>
</reference>